<reference evidence="8" key="3">
    <citation type="submission" date="2020-04" db="EMBL/GenBank/DDBJ databases">
        <authorList>
            <person name="Grover C.E."/>
            <person name="Arick M.A. II"/>
            <person name="Thrash A."/>
            <person name="Conover J.L."/>
            <person name="Sanders W.S."/>
            <person name="Peterson D.G."/>
            <person name="Scheffler J.A."/>
            <person name="Scheffler B.E."/>
            <person name="Wendel J.F."/>
        </authorList>
    </citation>
    <scope>NUCLEOTIDE SEQUENCE</scope>
    <source>
        <strain evidence="8">8</strain>
        <tissue evidence="8">Leaf</tissue>
    </source>
</reference>
<evidence type="ECO:0000313" key="10">
    <source>
        <dbReference type="Proteomes" id="UP000593578"/>
    </source>
</evidence>
<dbReference type="STRING" id="29730.A0A0D2RYK1"/>
<dbReference type="PANTHER" id="PTHR33405">
    <property type="entry name" value="PROTEIN FLX-LIKE 2"/>
    <property type="match status" value="1"/>
</dbReference>
<dbReference type="KEGG" id="gra:105768607"/>
<dbReference type="GO" id="GO:0030154">
    <property type="term" value="P:cell differentiation"/>
    <property type="evidence" value="ECO:0007669"/>
    <property type="project" value="UniProtKB-KW"/>
</dbReference>
<dbReference type="EMBL" id="CM001748">
    <property type="protein sequence ID" value="KJB56253.1"/>
    <property type="molecule type" value="Genomic_DNA"/>
</dbReference>
<dbReference type="AlphaFoldDB" id="A0A0D2RYK1"/>
<organism evidence="7 9">
    <name type="scientific">Gossypium raimondii</name>
    <name type="common">Peruvian cotton</name>
    <name type="synonym">Gossypium klotzschianum subsp. raimondii</name>
    <dbReference type="NCBI Taxonomy" id="29730"/>
    <lineage>
        <taxon>Eukaryota</taxon>
        <taxon>Viridiplantae</taxon>
        <taxon>Streptophyta</taxon>
        <taxon>Embryophyta</taxon>
        <taxon>Tracheophyta</taxon>
        <taxon>Spermatophyta</taxon>
        <taxon>Magnoliopsida</taxon>
        <taxon>eudicotyledons</taxon>
        <taxon>Gunneridae</taxon>
        <taxon>Pentapetalae</taxon>
        <taxon>rosids</taxon>
        <taxon>malvids</taxon>
        <taxon>Malvales</taxon>
        <taxon>Malvaceae</taxon>
        <taxon>Malvoideae</taxon>
        <taxon>Gossypium</taxon>
    </lineage>
</organism>
<keyword evidence="3" id="KW-0221">Differentiation</keyword>
<evidence type="ECO:0000313" key="8">
    <source>
        <dbReference type="EMBL" id="MBA0594724.1"/>
    </source>
</evidence>
<reference evidence="8 10" key="2">
    <citation type="journal article" date="2019" name="Genome Biol. Evol.">
        <title>Insights into the evolution of the New World diploid cottons (Gossypium, subgenus Houzingenia) based on genome sequencing.</title>
        <authorList>
            <person name="Grover C.E."/>
            <person name="Arick M.A. 2nd"/>
            <person name="Thrash A."/>
            <person name="Conover J.L."/>
            <person name="Sanders W.S."/>
            <person name="Peterson D.G."/>
            <person name="Frelichowski J.E."/>
            <person name="Scheffler J.A."/>
            <person name="Scheffler B.E."/>
            <person name="Wendel J.F."/>
        </authorList>
    </citation>
    <scope>NUCLEOTIDE SEQUENCE [LARGE SCALE GENOMIC DNA]</scope>
    <source>
        <strain evidence="8">8</strain>
        <tissue evidence="8">Leaf</tissue>
    </source>
</reference>
<feature type="coiled-coil region" evidence="6">
    <location>
        <begin position="117"/>
        <end position="144"/>
    </location>
</feature>
<evidence type="ECO:0000256" key="4">
    <source>
        <dbReference type="ARBA" id="ARBA00023054"/>
    </source>
</evidence>
<accession>A0A0D2RYK1</accession>
<dbReference type="PANTHER" id="PTHR33405:SF17">
    <property type="entry name" value="PROTEIN FLC EXPRESSOR"/>
    <property type="match status" value="1"/>
</dbReference>
<evidence type="ECO:0008006" key="11">
    <source>
        <dbReference type="Google" id="ProtNLM"/>
    </source>
</evidence>
<dbReference type="OMA" id="NVPFENQ"/>
<keyword evidence="4 6" id="KW-0175">Coiled coil</keyword>
<feature type="coiled-coil region" evidence="6">
    <location>
        <begin position="183"/>
        <end position="217"/>
    </location>
</feature>
<dbReference type="OrthoDB" id="1928946at2759"/>
<keyword evidence="9" id="KW-1185">Reference proteome</keyword>
<reference evidence="7 9" key="1">
    <citation type="journal article" date="2012" name="Nature">
        <title>Repeated polyploidization of Gossypium genomes and the evolution of spinnable cotton fibres.</title>
        <authorList>
            <person name="Paterson A.H."/>
            <person name="Wendel J.F."/>
            <person name="Gundlach H."/>
            <person name="Guo H."/>
            <person name="Jenkins J."/>
            <person name="Jin D."/>
            <person name="Llewellyn D."/>
            <person name="Showmaker K.C."/>
            <person name="Shu S."/>
            <person name="Udall J."/>
            <person name="Yoo M.J."/>
            <person name="Byers R."/>
            <person name="Chen W."/>
            <person name="Doron-Faigenboim A."/>
            <person name="Duke M.V."/>
            <person name="Gong L."/>
            <person name="Grimwood J."/>
            <person name="Grover C."/>
            <person name="Grupp K."/>
            <person name="Hu G."/>
            <person name="Lee T.H."/>
            <person name="Li J."/>
            <person name="Lin L."/>
            <person name="Liu T."/>
            <person name="Marler B.S."/>
            <person name="Page J.T."/>
            <person name="Roberts A.W."/>
            <person name="Romanel E."/>
            <person name="Sanders W.S."/>
            <person name="Szadkowski E."/>
            <person name="Tan X."/>
            <person name="Tang H."/>
            <person name="Xu C."/>
            <person name="Wang J."/>
            <person name="Wang Z."/>
            <person name="Zhang D."/>
            <person name="Zhang L."/>
            <person name="Ashrafi H."/>
            <person name="Bedon F."/>
            <person name="Bowers J.E."/>
            <person name="Brubaker C.L."/>
            <person name="Chee P.W."/>
            <person name="Das S."/>
            <person name="Gingle A.R."/>
            <person name="Haigler C.H."/>
            <person name="Harker D."/>
            <person name="Hoffmann L.V."/>
            <person name="Hovav R."/>
            <person name="Jones D.C."/>
            <person name="Lemke C."/>
            <person name="Mansoor S."/>
            <person name="ur Rahman M."/>
            <person name="Rainville L.N."/>
            <person name="Rambani A."/>
            <person name="Reddy U.K."/>
            <person name="Rong J.K."/>
            <person name="Saranga Y."/>
            <person name="Scheffler B.E."/>
            <person name="Scheffler J.A."/>
            <person name="Stelly D.M."/>
            <person name="Triplett B.A."/>
            <person name="Van Deynze A."/>
            <person name="Vaslin M.F."/>
            <person name="Waghmare V.N."/>
            <person name="Walford S.A."/>
            <person name="Wright R.J."/>
            <person name="Zaki E.A."/>
            <person name="Zhang T."/>
            <person name="Dennis E.S."/>
            <person name="Mayer K.F."/>
            <person name="Peterson D.G."/>
            <person name="Rokhsar D.S."/>
            <person name="Wang X."/>
            <person name="Schmutz J."/>
        </authorList>
    </citation>
    <scope>NUCLEOTIDE SEQUENCE [LARGE SCALE GENOMIC DNA]</scope>
</reference>
<dbReference type="Proteomes" id="UP000593578">
    <property type="component" value="Unassembled WGS sequence"/>
</dbReference>
<dbReference type="InterPro" id="IPR040353">
    <property type="entry name" value="FLX/FLX-like"/>
</dbReference>
<sequence length="303" mass="33326">MAGRNHLTPPSSLTRSITERHIIHQHHHLEDRIAIQHREIQTLLLDNQRLAAAHVALKQDLALAQQETRHLTAASANVKSERDAEVREVYERSLKMDAEARAVDAMTAELACVRADVKKFMADNKELTAELEAVNDELAKARMEVKQVPVRMADMEAVRKEIHKGRTAIELEKKTRASNLEQRQILEKNMVLVARELEKLQAQRELANAEKRAREAAAPTTATATANSIPTYNGNYGNIDAKYGGSYSMPQAGVACPQFAPGAGAGTVPPVTLEGQGSHTPNVNQTGLQSVSNVPFENQVVQL</sequence>
<protein>
    <recommendedName>
        <fullName evidence="11">Protein FLC EXPRESSOR</fullName>
    </recommendedName>
</protein>
<keyword evidence="5" id="KW-0287">Flowering</keyword>
<dbReference type="Gramene" id="KJB56253">
    <property type="protein sequence ID" value="KJB56253"/>
    <property type="gene ID" value="B456_009G112800"/>
</dbReference>
<evidence type="ECO:0000256" key="1">
    <source>
        <dbReference type="ARBA" id="ARBA00005405"/>
    </source>
</evidence>
<evidence type="ECO:0000256" key="5">
    <source>
        <dbReference type="ARBA" id="ARBA00023089"/>
    </source>
</evidence>
<dbReference type="eggNOG" id="ENOG502RJEI">
    <property type="taxonomic scope" value="Eukaryota"/>
</dbReference>
<evidence type="ECO:0000313" key="7">
    <source>
        <dbReference type="EMBL" id="KJB56253.1"/>
    </source>
</evidence>
<dbReference type="EMBL" id="JABEZZ010000009">
    <property type="protein sequence ID" value="MBA0594724.1"/>
    <property type="molecule type" value="Genomic_DNA"/>
</dbReference>
<comment type="similarity">
    <text evidence="1">Belongs to the FLX family.</text>
</comment>
<dbReference type="Proteomes" id="UP000032304">
    <property type="component" value="Chromosome 9"/>
</dbReference>
<evidence type="ECO:0000256" key="2">
    <source>
        <dbReference type="ARBA" id="ARBA00022473"/>
    </source>
</evidence>
<proteinExistence type="inferred from homology"/>
<dbReference type="GO" id="GO:0009908">
    <property type="term" value="P:flower development"/>
    <property type="evidence" value="ECO:0007669"/>
    <property type="project" value="UniProtKB-KW"/>
</dbReference>
<name>A0A0D2RYK1_GOSRA</name>
<evidence type="ECO:0000256" key="3">
    <source>
        <dbReference type="ARBA" id="ARBA00022782"/>
    </source>
</evidence>
<evidence type="ECO:0000256" key="6">
    <source>
        <dbReference type="SAM" id="Coils"/>
    </source>
</evidence>
<evidence type="ECO:0000313" key="9">
    <source>
        <dbReference type="Proteomes" id="UP000032304"/>
    </source>
</evidence>
<keyword evidence="2" id="KW-0217">Developmental protein</keyword>
<gene>
    <name evidence="7" type="ORF">B456_009G112800</name>
    <name evidence="8" type="ORF">Gorai_011618</name>
</gene>